<proteinExistence type="predicted"/>
<comment type="caution">
    <text evidence="2">The sequence shown here is derived from an EMBL/GenBank/DDBJ whole genome shotgun (WGS) entry which is preliminary data.</text>
</comment>
<dbReference type="AlphaFoldDB" id="A0AAJ0MBM2"/>
<dbReference type="Pfam" id="PF26607">
    <property type="entry name" value="DUF8189"/>
    <property type="match status" value="1"/>
</dbReference>
<reference evidence="2" key="1">
    <citation type="journal article" date="2023" name="Mol. Phylogenet. Evol.">
        <title>Genome-scale phylogeny and comparative genomics of the fungal order Sordariales.</title>
        <authorList>
            <person name="Hensen N."/>
            <person name="Bonometti L."/>
            <person name="Westerberg I."/>
            <person name="Brannstrom I.O."/>
            <person name="Guillou S."/>
            <person name="Cros-Aarteil S."/>
            <person name="Calhoun S."/>
            <person name="Haridas S."/>
            <person name="Kuo A."/>
            <person name="Mondo S."/>
            <person name="Pangilinan J."/>
            <person name="Riley R."/>
            <person name="LaButti K."/>
            <person name="Andreopoulos B."/>
            <person name="Lipzen A."/>
            <person name="Chen C."/>
            <person name="Yan M."/>
            <person name="Daum C."/>
            <person name="Ng V."/>
            <person name="Clum A."/>
            <person name="Steindorff A."/>
            <person name="Ohm R.A."/>
            <person name="Martin F."/>
            <person name="Silar P."/>
            <person name="Natvig D.O."/>
            <person name="Lalanne C."/>
            <person name="Gautier V."/>
            <person name="Ament-Velasquez S.L."/>
            <person name="Kruys A."/>
            <person name="Hutchinson M.I."/>
            <person name="Powell A.J."/>
            <person name="Barry K."/>
            <person name="Miller A.N."/>
            <person name="Grigoriev I.V."/>
            <person name="Debuchy R."/>
            <person name="Gladieux P."/>
            <person name="Hiltunen Thoren M."/>
            <person name="Johannesson H."/>
        </authorList>
    </citation>
    <scope>NUCLEOTIDE SEQUENCE</scope>
    <source>
        <strain evidence="2">CBS 955.72</strain>
    </source>
</reference>
<reference evidence="2" key="2">
    <citation type="submission" date="2023-06" db="EMBL/GenBank/DDBJ databases">
        <authorList>
            <consortium name="Lawrence Berkeley National Laboratory"/>
            <person name="Haridas S."/>
            <person name="Hensen N."/>
            <person name="Bonometti L."/>
            <person name="Westerberg I."/>
            <person name="Brannstrom I.O."/>
            <person name="Guillou S."/>
            <person name="Cros-Aarteil S."/>
            <person name="Calhoun S."/>
            <person name="Kuo A."/>
            <person name="Mondo S."/>
            <person name="Pangilinan J."/>
            <person name="Riley R."/>
            <person name="Labutti K."/>
            <person name="Andreopoulos B."/>
            <person name="Lipzen A."/>
            <person name="Chen C."/>
            <person name="Yanf M."/>
            <person name="Daum C."/>
            <person name="Ng V."/>
            <person name="Clum A."/>
            <person name="Steindorff A."/>
            <person name="Ohm R."/>
            <person name="Martin F."/>
            <person name="Silar P."/>
            <person name="Natvig D."/>
            <person name="Lalanne C."/>
            <person name="Gautier V."/>
            <person name="Ament-Velasquez S.L."/>
            <person name="Kruys A."/>
            <person name="Hutchinson M.I."/>
            <person name="Powell A.J."/>
            <person name="Barry K."/>
            <person name="Miller A.N."/>
            <person name="Grigoriev I.V."/>
            <person name="Debuchy R."/>
            <person name="Gladieux P."/>
            <person name="Thoren M.H."/>
            <person name="Johannesson H."/>
        </authorList>
    </citation>
    <scope>NUCLEOTIDE SEQUENCE</scope>
    <source>
        <strain evidence="2">CBS 955.72</strain>
    </source>
</reference>
<accession>A0AAJ0MBM2</accession>
<dbReference type="Gene3D" id="2.120.10.70">
    <property type="entry name" value="Fucose-specific lectin"/>
    <property type="match status" value="2"/>
</dbReference>
<dbReference type="SUPFAM" id="SSF89372">
    <property type="entry name" value="Fucose-specific lectin"/>
    <property type="match status" value="2"/>
</dbReference>
<dbReference type="Proteomes" id="UP001275084">
    <property type="component" value="Unassembled WGS sequence"/>
</dbReference>
<feature type="domain" description="PLL-like beta propeller" evidence="1">
    <location>
        <begin position="253"/>
        <end position="408"/>
    </location>
</feature>
<evidence type="ECO:0000313" key="2">
    <source>
        <dbReference type="EMBL" id="KAK3348684.1"/>
    </source>
</evidence>
<protein>
    <recommendedName>
        <fullName evidence="1">PLL-like beta propeller domain-containing protein</fullName>
    </recommendedName>
</protein>
<evidence type="ECO:0000259" key="1">
    <source>
        <dbReference type="Pfam" id="PF26607"/>
    </source>
</evidence>
<dbReference type="EMBL" id="JAUIQD010000005">
    <property type="protein sequence ID" value="KAK3348684.1"/>
    <property type="molecule type" value="Genomic_DNA"/>
</dbReference>
<organism evidence="2 3">
    <name type="scientific">Lasiosphaeria hispida</name>
    <dbReference type="NCBI Taxonomy" id="260671"/>
    <lineage>
        <taxon>Eukaryota</taxon>
        <taxon>Fungi</taxon>
        <taxon>Dikarya</taxon>
        <taxon>Ascomycota</taxon>
        <taxon>Pezizomycotina</taxon>
        <taxon>Sordariomycetes</taxon>
        <taxon>Sordariomycetidae</taxon>
        <taxon>Sordariales</taxon>
        <taxon>Lasiosphaeriaceae</taxon>
        <taxon>Lasiosphaeria</taxon>
    </lineage>
</organism>
<sequence length="422" mass="46962">MSAMTNCHSDHDNAIIRKLPAPTWIQALLSTQETVGNDNYGPIPPANHHQQYNNIANFTVMPSDVRFRQVSGDIYFEGIPSVCYTSVDKTHVFIAGWDGTVWHSNFRSQIDQTWGPWENIGGNADANVTAVAVANYGTVIYVFARTKTNTVQVTRWNGLAWDGWVDLLGVTALSNITAVTSGGETGPFRIDLFVRDARSRILHMGVQEPMSWPTIFTAHAWDVVTVGFPFGAPPMLGTPQALVCPDNQGKRWLYLFTRAANGEVWMRRMDLDMCHVVGWEEWRCLGGAVINDPIPVILFPGAIDLISRGMRNQFAHCFCANGTDWSAWTYHEDQVSGPIASAAALAYLSEQAMTTDIVAAQGPDNRCLWRLVNAHQEWTPWQSPTEEPTLITGPPIVIRTRDTRILARNERGALVEWSYSGD</sequence>
<keyword evidence="3" id="KW-1185">Reference proteome</keyword>
<dbReference type="InterPro" id="IPR058502">
    <property type="entry name" value="PLL-like_beta-prop"/>
</dbReference>
<evidence type="ECO:0000313" key="3">
    <source>
        <dbReference type="Proteomes" id="UP001275084"/>
    </source>
</evidence>
<name>A0AAJ0MBM2_9PEZI</name>
<gene>
    <name evidence="2" type="ORF">B0T25DRAFT_227741</name>
</gene>